<dbReference type="EMBL" id="MU970034">
    <property type="protein sequence ID" value="KAK9326317.1"/>
    <property type="molecule type" value="Genomic_DNA"/>
</dbReference>
<evidence type="ECO:0000313" key="2">
    <source>
        <dbReference type="Proteomes" id="UP001489719"/>
    </source>
</evidence>
<accession>A0ACC3U002</accession>
<dbReference type="Proteomes" id="UP001489719">
    <property type="component" value="Unassembled WGS sequence"/>
</dbReference>
<proteinExistence type="predicted"/>
<name>A0ACC3U002_9ASCO</name>
<organism evidence="1 2">
    <name type="scientific">Lipomyces orientalis</name>
    <dbReference type="NCBI Taxonomy" id="1233043"/>
    <lineage>
        <taxon>Eukaryota</taxon>
        <taxon>Fungi</taxon>
        <taxon>Dikarya</taxon>
        <taxon>Ascomycota</taxon>
        <taxon>Saccharomycotina</taxon>
        <taxon>Lipomycetes</taxon>
        <taxon>Lipomycetales</taxon>
        <taxon>Lipomycetaceae</taxon>
        <taxon>Lipomyces</taxon>
    </lineage>
</organism>
<sequence length="584" mass="65393">MSLKTDVIDLSSPPPHGELSGATQSSTVIDLDTEGKTSVTSTANMQHQHYLATLDRAAMERERLLRVSKSLGGGRPKREREMSDDDDDDDDLNLNDASVEDDESAQKNMHVDNAFPTVVAGARNEGPGKRVREDNSLQLPYPRGIVKKTAVTGYPRKGDDITIEEVLQPAKLRAAVLSAFQWHYEWILDKVFLGRTQLVLVVPAKGHEAREALRSLLASVPNTRICTPNMDGLINCMHSKLQLLFYDTYLRVCVPSANLTNYDWGEGDGVIENIMYIHDFPLREKRHSAGAEIGRFAKELIYFVEAQGMFPDIVDRLRTEVLWQNTDNVRFVHSIGGEHREESRIWRTGYPGLSKAVKELGGDGRTEAQIDYVVSSMGSITPVLVEAIYKAATGKQLSISTSPRSSESSFAPIKSRIRVYFPTHDTVATSKGGFMSAGTICFSRSFWNKPAFPRQIIRDGRSVRHGCLMHDKIMFVRFEHPADLSDGTRVAGVAYIGSANMSESAWGKLVNDSATKRLKLNLRNWECGVVIQIPKTARSESSQMKSIEETFTGIVPTPMETTLTEYNNKIPWFFTEPEWRKQHH</sequence>
<comment type="caution">
    <text evidence="1">The sequence shown here is derived from an EMBL/GenBank/DDBJ whole genome shotgun (WGS) entry which is preliminary data.</text>
</comment>
<evidence type="ECO:0000313" key="1">
    <source>
        <dbReference type="EMBL" id="KAK9326317.1"/>
    </source>
</evidence>
<keyword evidence="2" id="KW-1185">Reference proteome</keyword>
<gene>
    <name evidence="1" type="ORF">V1517DRAFT_251927</name>
</gene>
<reference evidence="2" key="1">
    <citation type="journal article" date="2024" name="Front. Bioeng. Biotechnol.">
        <title>Genome-scale model development and genomic sequencing of the oleaginous clade Lipomyces.</title>
        <authorList>
            <person name="Czajka J.J."/>
            <person name="Han Y."/>
            <person name="Kim J."/>
            <person name="Mondo S.J."/>
            <person name="Hofstad B.A."/>
            <person name="Robles A."/>
            <person name="Haridas S."/>
            <person name="Riley R."/>
            <person name="LaButti K."/>
            <person name="Pangilinan J."/>
            <person name="Andreopoulos W."/>
            <person name="Lipzen A."/>
            <person name="Yan J."/>
            <person name="Wang M."/>
            <person name="Ng V."/>
            <person name="Grigoriev I.V."/>
            <person name="Spatafora J.W."/>
            <person name="Magnuson J.K."/>
            <person name="Baker S.E."/>
            <person name="Pomraning K.R."/>
        </authorList>
    </citation>
    <scope>NUCLEOTIDE SEQUENCE [LARGE SCALE GENOMIC DNA]</scope>
    <source>
        <strain evidence="2">CBS 10300</strain>
    </source>
</reference>
<protein>
    <submittedName>
        <fullName evidence="1">Tyrosyl-DNA phosphodiesterase-domain-containing protein</fullName>
    </submittedName>
</protein>